<evidence type="ECO:0000256" key="1">
    <source>
        <dbReference type="SAM" id="MobiDB-lite"/>
    </source>
</evidence>
<feature type="compositionally biased region" description="Low complexity" evidence="1">
    <location>
        <begin position="317"/>
        <end position="337"/>
    </location>
</feature>
<feature type="compositionally biased region" description="Polar residues" evidence="1">
    <location>
        <begin position="365"/>
        <end position="385"/>
    </location>
</feature>
<evidence type="ECO:0000256" key="2">
    <source>
        <dbReference type="SAM" id="Phobius"/>
    </source>
</evidence>
<reference evidence="3 4" key="1">
    <citation type="journal article" date="2012" name="Proc. Natl. Acad. Sci. U.S.A.">
        <title>Comparative genomics of Ceriporiopsis subvermispora and Phanerochaete chrysosporium provide insight into selective ligninolysis.</title>
        <authorList>
            <person name="Fernandez-Fueyo E."/>
            <person name="Ruiz-Duenas F.J."/>
            <person name="Ferreira P."/>
            <person name="Floudas D."/>
            <person name="Hibbett D.S."/>
            <person name="Canessa P."/>
            <person name="Larrondo L.F."/>
            <person name="James T.Y."/>
            <person name="Seelenfreund D."/>
            <person name="Lobos S."/>
            <person name="Polanco R."/>
            <person name="Tello M."/>
            <person name="Honda Y."/>
            <person name="Watanabe T."/>
            <person name="Watanabe T."/>
            <person name="Ryu J.S."/>
            <person name="Kubicek C.P."/>
            <person name="Schmoll M."/>
            <person name="Gaskell J."/>
            <person name="Hammel K.E."/>
            <person name="St John F.J."/>
            <person name="Vanden Wymelenberg A."/>
            <person name="Sabat G."/>
            <person name="Splinter BonDurant S."/>
            <person name="Syed K."/>
            <person name="Yadav J.S."/>
            <person name="Doddapaneni H."/>
            <person name="Subramanian V."/>
            <person name="Lavin J.L."/>
            <person name="Oguiza J.A."/>
            <person name="Perez G."/>
            <person name="Pisabarro A.G."/>
            <person name="Ramirez L."/>
            <person name="Santoyo F."/>
            <person name="Master E."/>
            <person name="Coutinho P.M."/>
            <person name="Henrissat B."/>
            <person name="Lombard V."/>
            <person name="Magnuson J.K."/>
            <person name="Kuees U."/>
            <person name="Hori C."/>
            <person name="Igarashi K."/>
            <person name="Samejima M."/>
            <person name="Held B.W."/>
            <person name="Barry K.W."/>
            <person name="LaButti K.M."/>
            <person name="Lapidus A."/>
            <person name="Lindquist E.A."/>
            <person name="Lucas S.M."/>
            <person name="Riley R."/>
            <person name="Salamov A.A."/>
            <person name="Hoffmeister D."/>
            <person name="Schwenk D."/>
            <person name="Hadar Y."/>
            <person name="Yarden O."/>
            <person name="de Vries R.P."/>
            <person name="Wiebenga A."/>
            <person name="Stenlid J."/>
            <person name="Eastwood D."/>
            <person name="Grigoriev I.V."/>
            <person name="Berka R.M."/>
            <person name="Blanchette R.A."/>
            <person name="Kersten P."/>
            <person name="Martinez A.T."/>
            <person name="Vicuna R."/>
            <person name="Cullen D."/>
        </authorList>
    </citation>
    <scope>NUCLEOTIDE SEQUENCE [LARGE SCALE GENOMIC DNA]</scope>
    <source>
        <strain evidence="3 4">B</strain>
    </source>
</reference>
<dbReference type="InterPro" id="IPR022127">
    <property type="entry name" value="STIMATE/YPL162C"/>
</dbReference>
<feature type="transmembrane region" description="Helical" evidence="2">
    <location>
        <begin position="147"/>
        <end position="168"/>
    </location>
</feature>
<dbReference type="STRING" id="914234.M2PUK5"/>
<feature type="transmembrane region" description="Helical" evidence="2">
    <location>
        <begin position="92"/>
        <end position="113"/>
    </location>
</feature>
<dbReference type="PANTHER" id="PTHR31735">
    <property type="entry name" value="VACUOLAR MEMBRANE PROTEIN YPL162C"/>
    <property type="match status" value="1"/>
</dbReference>
<keyword evidence="2" id="KW-0472">Membrane</keyword>
<dbReference type="Pfam" id="PF12400">
    <property type="entry name" value="STIMATE"/>
    <property type="match status" value="1"/>
</dbReference>
<dbReference type="EMBL" id="KB445792">
    <property type="protein sequence ID" value="EMD40409.1"/>
    <property type="molecule type" value="Genomic_DNA"/>
</dbReference>
<dbReference type="GO" id="GO:0016020">
    <property type="term" value="C:membrane"/>
    <property type="evidence" value="ECO:0007669"/>
    <property type="project" value="TreeGrafter"/>
</dbReference>
<feature type="transmembrane region" description="Helical" evidence="2">
    <location>
        <begin position="188"/>
        <end position="209"/>
    </location>
</feature>
<protein>
    <recommendedName>
        <fullName evidence="5">Vacuolar membrane protein</fullName>
    </recommendedName>
</protein>
<keyword evidence="2" id="KW-1133">Transmembrane helix</keyword>
<dbReference type="OrthoDB" id="431202at2759"/>
<feature type="region of interest" description="Disordered" evidence="1">
    <location>
        <begin position="225"/>
        <end position="386"/>
    </location>
</feature>
<dbReference type="AlphaFoldDB" id="M2PUK5"/>
<dbReference type="Proteomes" id="UP000016930">
    <property type="component" value="Unassembled WGS sequence"/>
</dbReference>
<keyword evidence="4" id="KW-1185">Reference proteome</keyword>
<dbReference type="HOGENOM" id="CLU_046739_1_0_1"/>
<gene>
    <name evidence="3" type="ORF">CERSUDRAFT_111014</name>
</gene>
<sequence>MSDLEHIFDDYPDVDKRSCRLLGPTALITQALMGLLVISSLVLKRHRESPKRPWRIWLFDVSKQIIGQMFVHGVNVLISDVVAHVSSGNACVLYFLNILLDTTLGVGVIYLILHGVNYFFTEKCHLKGFESGNYGKPPSLNYWARQAAVYVFALTSMKLLVVGLFILWPGIFEWGAWLLQFLGTSDAMQVIFVMGIFPIIMNVLQFWLIDSIVKSSKAAGVALPEDTPRASLDPDAEPLFRGSLDDDDDDDGDLPVRHDIENPPPQSLPTNIPPQHISGDEPKSLSSASATVAGSGSTTPAPKPSDASLPIAIHAYPPSNSTSPASSLSSRALSTSPKPKRRRRSPPPPLALHPRSPAPAVVNTPPVSTAPSQNLHKRSSSTIEQVQDEKDWAAWNDGQDDWAERVGEEEWTGRRLEAVKGHLQDVWTTHTPEVMHLGS</sequence>
<evidence type="ECO:0008006" key="5">
    <source>
        <dbReference type="Google" id="ProtNLM"/>
    </source>
</evidence>
<evidence type="ECO:0000313" key="4">
    <source>
        <dbReference type="Proteomes" id="UP000016930"/>
    </source>
</evidence>
<name>M2PUK5_CERS8</name>
<feature type="transmembrane region" description="Helical" evidence="2">
    <location>
        <begin position="21"/>
        <end position="44"/>
    </location>
</feature>
<accession>M2PUK5</accession>
<feature type="compositionally biased region" description="Low complexity" evidence="1">
    <location>
        <begin position="284"/>
        <end position="299"/>
    </location>
</feature>
<proteinExistence type="predicted"/>
<evidence type="ECO:0000313" key="3">
    <source>
        <dbReference type="EMBL" id="EMD40409.1"/>
    </source>
</evidence>
<keyword evidence="2" id="KW-0812">Transmembrane</keyword>
<organism evidence="3 4">
    <name type="scientific">Ceriporiopsis subvermispora (strain B)</name>
    <name type="common">White-rot fungus</name>
    <name type="synonym">Gelatoporia subvermispora</name>
    <dbReference type="NCBI Taxonomy" id="914234"/>
    <lineage>
        <taxon>Eukaryota</taxon>
        <taxon>Fungi</taxon>
        <taxon>Dikarya</taxon>
        <taxon>Basidiomycota</taxon>
        <taxon>Agaricomycotina</taxon>
        <taxon>Agaricomycetes</taxon>
        <taxon>Polyporales</taxon>
        <taxon>Gelatoporiaceae</taxon>
        <taxon>Gelatoporia</taxon>
    </lineage>
</organism>
<dbReference type="PANTHER" id="PTHR31735:SF1">
    <property type="entry name" value="VACUOLAR MEMBRANE PROTEIN YPL162C"/>
    <property type="match status" value="1"/>
</dbReference>